<evidence type="ECO:0000313" key="1">
    <source>
        <dbReference type="EMBL" id="OYR10853.1"/>
    </source>
</evidence>
<protein>
    <submittedName>
        <fullName evidence="1">FUR family transcriptional regulator domain protein</fullName>
    </submittedName>
</protein>
<sequence>MISIHGECTHFDKDRDNHAHFYIPEQERILDIAPDDIGVGEPPAPPVGNKISKVYILIHRVKVSDRL</sequence>
<evidence type="ECO:0000313" key="2">
    <source>
        <dbReference type="Proteomes" id="UP000216478"/>
    </source>
</evidence>
<dbReference type="AlphaFoldDB" id="A0A256F7U9"/>
<gene>
    <name evidence="1" type="ORF">CEV33_2319</name>
</gene>
<comment type="caution">
    <text evidence="1">The sequence shown here is derived from an EMBL/GenBank/DDBJ whole genome shotgun (WGS) entry which is preliminary data.</text>
</comment>
<accession>A0A256F7U9</accession>
<keyword evidence="2" id="KW-1185">Reference proteome</keyword>
<proteinExistence type="predicted"/>
<name>A0A256F7U9_9HYPH</name>
<dbReference type="EMBL" id="NNRL01000163">
    <property type="protein sequence ID" value="OYR10853.1"/>
    <property type="molecule type" value="Genomic_DNA"/>
</dbReference>
<dbReference type="Proteomes" id="UP000216478">
    <property type="component" value="Unassembled WGS sequence"/>
</dbReference>
<organism evidence="1 2">
    <name type="scientific">Brucella grignonensis</name>
    <dbReference type="NCBI Taxonomy" id="94627"/>
    <lineage>
        <taxon>Bacteria</taxon>
        <taxon>Pseudomonadati</taxon>
        <taxon>Pseudomonadota</taxon>
        <taxon>Alphaproteobacteria</taxon>
        <taxon>Hyphomicrobiales</taxon>
        <taxon>Brucellaceae</taxon>
        <taxon>Brucella/Ochrobactrum group</taxon>
        <taxon>Brucella</taxon>
    </lineage>
</organism>
<reference evidence="1 2" key="1">
    <citation type="submission" date="2017-07" db="EMBL/GenBank/DDBJ databases">
        <title>Phylogenetic study on the rhizospheric bacterium Ochrobactrum sp. A44.</title>
        <authorList>
            <person name="Krzyzanowska D.M."/>
            <person name="Ossowicki A."/>
            <person name="Rajewska M."/>
            <person name="Maciag T."/>
            <person name="Kaczynski Z."/>
            <person name="Czerwicka M."/>
            <person name="Jafra S."/>
        </authorList>
    </citation>
    <scope>NUCLEOTIDE SEQUENCE [LARGE SCALE GENOMIC DNA]</scope>
    <source>
        <strain evidence="1 2">OgA9a</strain>
    </source>
</reference>